<feature type="compositionally biased region" description="Basic residues" evidence="1">
    <location>
        <begin position="14"/>
        <end position="26"/>
    </location>
</feature>
<gene>
    <name evidence="3" type="primary">rsgA</name>
    <name evidence="3" type="ORF">FYJ24_03460</name>
</gene>
<dbReference type="RefSeq" id="WP_154543624.1">
    <property type="nucleotide sequence ID" value="NZ_VULO01000003.1"/>
</dbReference>
<dbReference type="NCBIfam" id="TIGR00157">
    <property type="entry name" value="ribosome small subunit-dependent GTPase A"/>
    <property type="match status" value="1"/>
</dbReference>
<protein>
    <submittedName>
        <fullName evidence="3">Ribosome small subunit-dependent GTPase A</fullName>
    </submittedName>
</protein>
<feature type="domain" description="EngC GTPase" evidence="2">
    <location>
        <begin position="118"/>
        <end position="258"/>
    </location>
</feature>
<evidence type="ECO:0000313" key="3">
    <source>
        <dbReference type="EMBL" id="MSS83832.1"/>
    </source>
</evidence>
<reference evidence="3 4" key="1">
    <citation type="submission" date="2019-08" db="EMBL/GenBank/DDBJ databases">
        <title>In-depth cultivation of the pig gut microbiome towards novel bacterial diversity and tailored functional studies.</title>
        <authorList>
            <person name="Wylensek D."/>
            <person name="Hitch T.C.A."/>
            <person name="Clavel T."/>
        </authorList>
    </citation>
    <scope>NUCLEOTIDE SEQUENCE [LARGE SCALE GENOMIC DNA]</scope>
    <source>
        <strain evidence="3 4">WB03_NA08</strain>
    </source>
</reference>
<accession>A0A6N7W5X0</accession>
<dbReference type="PANTHER" id="PTHR32120">
    <property type="entry name" value="SMALL RIBOSOMAL SUBUNIT BIOGENESIS GTPASE RSGA"/>
    <property type="match status" value="1"/>
</dbReference>
<comment type="caution">
    <text evidence="3">The sequence shown here is derived from an EMBL/GenBank/DDBJ whole genome shotgun (WGS) entry which is preliminary data.</text>
</comment>
<feature type="region of interest" description="Disordered" evidence="1">
    <location>
        <begin position="1"/>
        <end position="34"/>
    </location>
</feature>
<dbReference type="EMBL" id="VULO01000003">
    <property type="protein sequence ID" value="MSS83832.1"/>
    <property type="molecule type" value="Genomic_DNA"/>
</dbReference>
<evidence type="ECO:0000256" key="1">
    <source>
        <dbReference type="SAM" id="MobiDB-lite"/>
    </source>
</evidence>
<keyword evidence="4" id="KW-1185">Reference proteome</keyword>
<feature type="compositionally biased region" description="Basic and acidic residues" evidence="1">
    <location>
        <begin position="1"/>
        <end position="13"/>
    </location>
</feature>
<proteinExistence type="predicted"/>
<dbReference type="PROSITE" id="PS50936">
    <property type="entry name" value="ENGC_GTPASE"/>
    <property type="match status" value="1"/>
</dbReference>
<dbReference type="InterPro" id="IPR004881">
    <property type="entry name" value="Ribosome_biogen_GTPase_RsgA"/>
</dbReference>
<dbReference type="InterPro" id="IPR010914">
    <property type="entry name" value="RsgA_GTPase_dom"/>
</dbReference>
<dbReference type="AlphaFoldDB" id="A0A6N7W5X0"/>
<dbReference type="Gene3D" id="3.40.50.300">
    <property type="entry name" value="P-loop containing nucleotide triphosphate hydrolases"/>
    <property type="match status" value="1"/>
</dbReference>
<dbReference type="PANTHER" id="PTHR32120:SF11">
    <property type="entry name" value="SMALL RIBOSOMAL SUBUNIT BIOGENESIS GTPASE RSGA 1, MITOCHONDRIAL-RELATED"/>
    <property type="match status" value="1"/>
</dbReference>
<organism evidence="3 4">
    <name type="scientific">Scrofimicrobium canadense</name>
    <dbReference type="NCBI Taxonomy" id="2652290"/>
    <lineage>
        <taxon>Bacteria</taxon>
        <taxon>Bacillati</taxon>
        <taxon>Actinomycetota</taxon>
        <taxon>Actinomycetes</taxon>
        <taxon>Actinomycetales</taxon>
        <taxon>Actinomycetaceae</taxon>
        <taxon>Scrofimicrobium</taxon>
    </lineage>
</organism>
<dbReference type="CDD" id="cd01854">
    <property type="entry name" value="YjeQ_EngC"/>
    <property type="match status" value="1"/>
</dbReference>
<dbReference type="InterPro" id="IPR027417">
    <property type="entry name" value="P-loop_NTPase"/>
</dbReference>
<dbReference type="Pfam" id="PF03193">
    <property type="entry name" value="RsgA_GTPase"/>
    <property type="match status" value="1"/>
</dbReference>
<dbReference type="Proteomes" id="UP000470875">
    <property type="component" value="Unassembled WGS sequence"/>
</dbReference>
<dbReference type="GO" id="GO:0003924">
    <property type="term" value="F:GTPase activity"/>
    <property type="evidence" value="ECO:0007669"/>
    <property type="project" value="InterPro"/>
</dbReference>
<name>A0A6N7W5X0_9ACTO</name>
<evidence type="ECO:0000259" key="2">
    <source>
        <dbReference type="PROSITE" id="PS50936"/>
    </source>
</evidence>
<dbReference type="SUPFAM" id="SSF52540">
    <property type="entry name" value="P-loop containing nucleoside triphosphate hydrolases"/>
    <property type="match status" value="1"/>
</dbReference>
<sequence>MSRRDIGTDDPRVRVRPGRSTKPRSKQRPDYSSAPVGRVVAIDRGRYKVFASGVLVSCVKARELGRGGVVMGDLVRLSGDVAGKEGTLARIVAIEPRQHVLRRSLEDAEGKAEKIIAANTDLMVIVTATADPEPRVGMVERCLVAAREARVPALLCMTKTDLADPQAFIDRFRGFDLDWVAAAGELEDLRAYLENRFSVLVGHSGVGKSTLINQLVPDADRQVGHVNAQTGKGRHTSTSSVALELPGGGWVVDTPGVRSFGLGHATADHVLEVFPGLSEVAATCLPLCTHLESEPSCALSTVADQELVSRARAILEGLSSSTTG</sequence>
<dbReference type="GO" id="GO:0005525">
    <property type="term" value="F:GTP binding"/>
    <property type="evidence" value="ECO:0007669"/>
    <property type="project" value="InterPro"/>
</dbReference>
<evidence type="ECO:0000313" key="4">
    <source>
        <dbReference type="Proteomes" id="UP000470875"/>
    </source>
</evidence>